<dbReference type="PANTHER" id="PTHR38774:SF1">
    <property type="entry name" value="CYTOPLASMIC PROTEIN"/>
    <property type="match status" value="1"/>
</dbReference>
<gene>
    <name evidence="1" type="ORF">NYF23_01585</name>
</gene>
<reference evidence="1" key="1">
    <citation type="submission" date="2022-08" db="EMBL/GenBank/DDBJ databases">
        <title>Catabolic pathway analysis in culturable SAR92 clade bacteria reveals their overlooked roles in DMSP degradation in coastal seas.</title>
        <authorList>
            <person name="He X."/>
            <person name="Zhang X."/>
            <person name="Zhang Y."/>
        </authorList>
    </citation>
    <scope>NUCLEOTIDE SEQUENCE</scope>
    <source>
        <strain evidence="1">H455</strain>
    </source>
</reference>
<evidence type="ECO:0000313" key="2">
    <source>
        <dbReference type="Proteomes" id="UP001059934"/>
    </source>
</evidence>
<protein>
    <submittedName>
        <fullName evidence="1">DUF1249 domain-containing protein</fullName>
    </submittedName>
</protein>
<name>A0ABY5TN90_9GAMM</name>
<dbReference type="InterPro" id="IPR009659">
    <property type="entry name" value="DUF1249"/>
</dbReference>
<proteinExistence type="predicted"/>
<dbReference type="Proteomes" id="UP001059934">
    <property type="component" value="Chromosome"/>
</dbReference>
<dbReference type="EMBL" id="CP103416">
    <property type="protein sequence ID" value="UVW35313.1"/>
    <property type="molecule type" value="Genomic_DNA"/>
</dbReference>
<sequence length="148" mass="17203">MSVSERRRQRHNLQRLHGECELNYVRLLRLMPGPPQLGQSIGVDFTHESNSGMHLRTDEVTRYTHLLSISAKSARPEWLPEIQIKVRIYHDAKMAEVVEWCSDRTIPWELAEKSSMQAPDEKWQWNMFLSDLLAHGLSHGMSKVKVSL</sequence>
<organism evidence="1 2">
    <name type="scientific">SAR92 clade bacterium H455</name>
    <dbReference type="NCBI Taxonomy" id="2974818"/>
    <lineage>
        <taxon>Bacteria</taxon>
        <taxon>Pseudomonadati</taxon>
        <taxon>Pseudomonadota</taxon>
        <taxon>Gammaproteobacteria</taxon>
        <taxon>Cellvibrionales</taxon>
        <taxon>Porticoccaceae</taxon>
        <taxon>SAR92 clade</taxon>
    </lineage>
</organism>
<evidence type="ECO:0000313" key="1">
    <source>
        <dbReference type="EMBL" id="UVW35313.1"/>
    </source>
</evidence>
<dbReference type="PANTHER" id="PTHR38774">
    <property type="entry name" value="CYTOPLASMIC PROTEIN-RELATED"/>
    <property type="match status" value="1"/>
</dbReference>
<dbReference type="Pfam" id="PF06853">
    <property type="entry name" value="DUF1249"/>
    <property type="match status" value="1"/>
</dbReference>
<accession>A0ABY5TN90</accession>
<keyword evidence="2" id="KW-1185">Reference proteome</keyword>